<reference evidence="1 2" key="1">
    <citation type="submission" date="2024-01" db="EMBL/GenBank/DDBJ databases">
        <authorList>
            <person name="Allen C."/>
            <person name="Tagirdzhanova G."/>
        </authorList>
    </citation>
    <scope>NUCLEOTIDE SEQUENCE [LARGE SCALE GENOMIC DNA]</scope>
</reference>
<name>A0ABP0ARD6_9PEZI</name>
<keyword evidence="2" id="KW-1185">Reference proteome</keyword>
<evidence type="ECO:0000313" key="1">
    <source>
        <dbReference type="EMBL" id="CAK7209839.1"/>
    </source>
</evidence>
<dbReference type="Proteomes" id="UP001642406">
    <property type="component" value="Unassembled WGS sequence"/>
</dbReference>
<evidence type="ECO:0000313" key="2">
    <source>
        <dbReference type="Proteomes" id="UP001642406"/>
    </source>
</evidence>
<accession>A0ABP0ARD6</accession>
<protein>
    <submittedName>
        <fullName evidence="1">Uncharacterized protein</fullName>
    </submittedName>
</protein>
<proteinExistence type="predicted"/>
<gene>
    <name evidence="1" type="ORF">SBRCBS47491_000576</name>
</gene>
<sequence length="235" mass="26765">MSTLAARRVARRPALEAKLRHMAQTLQPLVHAATGDIHPYFPLTIVQFWLLNDEQLNALASFYHQRTPHALKQFYPCPVSWPRRGLGLEDKRRKFGRFIGLRGCETPRRPAGYSRDFNTQQQRQQYHGCGRNCPVAWDNQEVACMPCAMRKVNSIFENGDVPAVGESQVNAWDNDNMDDTATLVDMNVDTMDVDMLDVEPETKPLTVDDIVENAQRARLEANAGEEALRRKTGHY</sequence>
<organism evidence="1 2">
    <name type="scientific">Sporothrix bragantina</name>
    <dbReference type="NCBI Taxonomy" id="671064"/>
    <lineage>
        <taxon>Eukaryota</taxon>
        <taxon>Fungi</taxon>
        <taxon>Dikarya</taxon>
        <taxon>Ascomycota</taxon>
        <taxon>Pezizomycotina</taxon>
        <taxon>Sordariomycetes</taxon>
        <taxon>Sordariomycetidae</taxon>
        <taxon>Ophiostomatales</taxon>
        <taxon>Ophiostomataceae</taxon>
        <taxon>Sporothrix</taxon>
    </lineage>
</organism>
<comment type="caution">
    <text evidence="1">The sequence shown here is derived from an EMBL/GenBank/DDBJ whole genome shotgun (WGS) entry which is preliminary data.</text>
</comment>
<dbReference type="EMBL" id="CAWUHC010000003">
    <property type="protein sequence ID" value="CAK7209839.1"/>
    <property type="molecule type" value="Genomic_DNA"/>
</dbReference>